<feature type="compositionally biased region" description="Basic and acidic residues" evidence="5">
    <location>
        <begin position="965"/>
        <end position="1004"/>
    </location>
</feature>
<dbReference type="GO" id="GO:0140662">
    <property type="term" value="F:ATP-dependent protein folding chaperone"/>
    <property type="evidence" value="ECO:0007669"/>
    <property type="project" value="InterPro"/>
</dbReference>
<dbReference type="Gene3D" id="3.30.420.40">
    <property type="match status" value="2"/>
</dbReference>
<evidence type="ECO:0000256" key="3">
    <source>
        <dbReference type="ARBA" id="ARBA00022840"/>
    </source>
</evidence>
<dbReference type="FunFam" id="3.90.640.10:FF:000039">
    <property type="entry name" value="Hsp70 family chaperone Lhs1/Orp150"/>
    <property type="match status" value="1"/>
</dbReference>
<dbReference type="PRINTS" id="PR00301">
    <property type="entry name" value="HEATSHOCK70"/>
</dbReference>
<dbReference type="STRING" id="544712.C6HB68"/>
<dbReference type="SUPFAM" id="SSF53067">
    <property type="entry name" value="Actin-like ATPase domain"/>
    <property type="match status" value="2"/>
</dbReference>
<keyword evidence="3" id="KW-0067">ATP-binding</keyword>
<dbReference type="InterPro" id="IPR029047">
    <property type="entry name" value="HSP70_peptide-bd_sf"/>
</dbReference>
<reference evidence="8" key="1">
    <citation type="submission" date="2009-05" db="EMBL/GenBank/DDBJ databases">
        <title>The genome sequence of Ajellomyces capsulatus strain H143.</title>
        <authorList>
            <person name="Champion M."/>
            <person name="Cuomo C.A."/>
            <person name="Ma L.-J."/>
            <person name="Henn M.R."/>
            <person name="Sil A."/>
            <person name="Goldman B."/>
            <person name="Young S.K."/>
            <person name="Kodira C.D."/>
            <person name="Zeng Q."/>
            <person name="Koehrsen M."/>
            <person name="Alvarado L."/>
            <person name="Berlin A.M."/>
            <person name="Borenstein D."/>
            <person name="Chen Z."/>
            <person name="Engels R."/>
            <person name="Freedman E."/>
            <person name="Gellesch M."/>
            <person name="Goldberg J."/>
            <person name="Griggs A."/>
            <person name="Gujja S."/>
            <person name="Heiman D.I."/>
            <person name="Hepburn T.A."/>
            <person name="Howarth C."/>
            <person name="Jen D."/>
            <person name="Larson L."/>
            <person name="Lewis B."/>
            <person name="Mehta T."/>
            <person name="Park D."/>
            <person name="Pearson M."/>
            <person name="Roberts A."/>
            <person name="Saif S."/>
            <person name="Shea T.D."/>
            <person name="Shenoy N."/>
            <person name="Sisk P."/>
            <person name="Stolte C."/>
            <person name="Sykes S."/>
            <person name="Walk T."/>
            <person name="White J."/>
            <person name="Yandava C."/>
            <person name="Klein B."/>
            <person name="McEwen J.G."/>
            <person name="Puccia R."/>
            <person name="Goldman G.H."/>
            <person name="Felipe M.S."/>
            <person name="Nino-Vega G."/>
            <person name="San-Blas G."/>
            <person name="Taylor J.W."/>
            <person name="Mendoza L."/>
            <person name="Galagan J.E."/>
            <person name="Nusbaum C."/>
            <person name="Birren B.W."/>
        </authorList>
    </citation>
    <scope>NUCLEOTIDE SEQUENCE [LARGE SCALE GENOMIC DNA]</scope>
    <source>
        <strain evidence="8">H143</strain>
    </source>
</reference>
<dbReference type="Pfam" id="PF00012">
    <property type="entry name" value="HSP70"/>
    <property type="match status" value="1"/>
</dbReference>
<proteinExistence type="predicted"/>
<dbReference type="SUPFAM" id="SSF100934">
    <property type="entry name" value="Heat shock protein 70kD (HSP70), C-terminal subdomain"/>
    <property type="match status" value="1"/>
</dbReference>
<dbReference type="OrthoDB" id="10262720at2759"/>
<name>C6HB68_AJECH</name>
<dbReference type="GO" id="GO:0030968">
    <property type="term" value="P:endoplasmic reticulum unfolded protein response"/>
    <property type="evidence" value="ECO:0007669"/>
    <property type="project" value="TreeGrafter"/>
</dbReference>
<dbReference type="EMBL" id="GG692422">
    <property type="protein sequence ID" value="EER42491.1"/>
    <property type="molecule type" value="Genomic_DNA"/>
</dbReference>
<feature type="compositionally biased region" description="Pro residues" evidence="5">
    <location>
        <begin position="846"/>
        <end position="856"/>
    </location>
</feature>
<dbReference type="AlphaFoldDB" id="C6HB68"/>
<dbReference type="Gene3D" id="3.30.30.30">
    <property type="match status" value="1"/>
</dbReference>
<feature type="compositionally biased region" description="Low complexity" evidence="5">
    <location>
        <begin position="638"/>
        <end position="665"/>
    </location>
</feature>
<dbReference type="HOGENOM" id="CLU_005965_5_0_1"/>
<dbReference type="CDD" id="cd10230">
    <property type="entry name" value="ASKHA_NBD_HSP70_HYOU1"/>
    <property type="match status" value="1"/>
</dbReference>
<dbReference type="VEuPathDB" id="FungiDB:HCDG_03950"/>
<dbReference type="InterPro" id="IPR043129">
    <property type="entry name" value="ATPase_NBD"/>
</dbReference>
<evidence type="ECO:0000256" key="2">
    <source>
        <dbReference type="ARBA" id="ARBA00022824"/>
    </source>
</evidence>
<dbReference type="InterPro" id="IPR013126">
    <property type="entry name" value="Hsp_70_fam"/>
</dbReference>
<evidence type="ECO:0000256" key="6">
    <source>
        <dbReference type="SAM" id="SignalP"/>
    </source>
</evidence>
<dbReference type="GO" id="GO:0034663">
    <property type="term" value="C:endoplasmic reticulum chaperone complex"/>
    <property type="evidence" value="ECO:0007669"/>
    <property type="project" value="TreeGrafter"/>
</dbReference>
<dbReference type="Gene3D" id="3.90.640.10">
    <property type="entry name" value="Actin, Chain A, domain 4"/>
    <property type="match status" value="1"/>
</dbReference>
<dbReference type="InterPro" id="IPR029048">
    <property type="entry name" value="HSP70_C_sf"/>
</dbReference>
<feature type="region of interest" description="Disordered" evidence="5">
    <location>
        <begin position="618"/>
        <end position="679"/>
    </location>
</feature>
<dbReference type="PANTHER" id="PTHR45639">
    <property type="entry name" value="HSC70CB, ISOFORM G-RELATED"/>
    <property type="match status" value="1"/>
</dbReference>
<feature type="chain" id="PRO_5002966096" evidence="6">
    <location>
        <begin position="39"/>
        <end position="1004"/>
    </location>
</feature>
<evidence type="ECO:0000313" key="8">
    <source>
        <dbReference type="Proteomes" id="UP000002624"/>
    </source>
</evidence>
<dbReference type="eggNOG" id="KOG0104">
    <property type="taxonomic scope" value="Eukaryota"/>
</dbReference>
<dbReference type="eggNOG" id="KOG0103">
    <property type="taxonomic scope" value="Eukaryota"/>
</dbReference>
<gene>
    <name evidence="7" type="ORF">HCDG_03950</name>
</gene>
<feature type="compositionally biased region" description="Low complexity" evidence="5">
    <location>
        <begin position="870"/>
        <end position="880"/>
    </location>
</feature>
<protein>
    <submittedName>
        <fullName evidence="7">HSP 70 protein</fullName>
    </submittedName>
</protein>
<feature type="region of interest" description="Disordered" evidence="5">
    <location>
        <begin position="832"/>
        <end position="884"/>
    </location>
</feature>
<keyword evidence="6" id="KW-0732">Signal</keyword>
<dbReference type="OMA" id="SRTPMIQ"/>
<evidence type="ECO:0000256" key="5">
    <source>
        <dbReference type="SAM" id="MobiDB-lite"/>
    </source>
</evidence>
<dbReference type="GO" id="GO:0005524">
    <property type="term" value="F:ATP binding"/>
    <property type="evidence" value="ECO:0007669"/>
    <property type="project" value="UniProtKB-KW"/>
</dbReference>
<accession>C6HB68</accession>
<sequence>MAPPGRRRRSSGRFLSLYFLFSLLAFLLLAALPVQVSAAGSAIIGIDLGTEYIKAALVKPGVPLEIVLTKDSKRKEAAAVAFKPAREQNAVFPERFYGGDALSLASRFPDDVFPNLKALLGIPFIAGIQSSDGKNENAVEIYRSRYPAIDIGEIPHRGTVGIKSNKLGGDRGQERFMVEELLAMQLKQVKANAEAMGDRRSQIEDAVITFPPFYTAEEKRSVELSAELAGLNVIAMISDGLAVGVNYATSRTFPSVSEGNKPEYHAVYDMGAGCTSATVLRFQSRSVKDVGRFNKTVQEVQVIGSGWDKTLGGDALNQLIVDDMIEKFLATEKLKDDSTREKLRAHGRTMAKLWKEAERVRHVLSANSETTASFEGLYHDDVNFKYQITRSEFEKLSKTHAARVSAPLIEALASAKLSLKDLDSVILHGGAIRTPFVQKELESTCKGFTNLRSNVNADEAAVFGATFKGAALSRSFRVKDIRAGDSSGFAVGMKWKSGDKEMRQNLFTPYSTIGTEKQVTMNNLEDFDFSLYQQLTQNGKLVDAPLVGIETTNLTQSVATLKNTFGCAPANITIKLSIQLRPLDGIPELVSAIVSCQRISEEKKGVVEDVKEFFGLGSKKNDQQPLQDDPAKESVTPGSKSSAAASASTTTASSSAGKSASASSAVEPEIEPSKGSKGKTETIPIAFNTFVLGIKPPSETDLARIKGRLTSFDVSDYARFKREEVFNNLEAFIYQTQELVDDEAFLRVIPADDLAKLKETLAEASEWLYGDGTDATMKDIKTRLDRLKQYVDPALKRKNEYSLLPSKIEALQKVLRNAKTFVDAIQKEVDAQESIRSSSESASPAAPTPSNEPPAPSSSDDFVSLEDESTSTTTTNTPSPKATQSSLFAGIDVSSLANTQASIMSWLEKQLPLQEQLSQYEDPILTTASIEAKLRELELELNKVMTKMTGSGGESRKNNSGRSGGDGKSKQKTGKEKNKDKQQETPKESQKEKEKEKKKGRDEL</sequence>
<evidence type="ECO:0000256" key="4">
    <source>
        <dbReference type="ARBA" id="ARBA00023186"/>
    </source>
</evidence>
<feature type="signal peptide" evidence="6">
    <location>
        <begin position="1"/>
        <end position="38"/>
    </location>
</feature>
<keyword evidence="4" id="KW-0143">Chaperone</keyword>
<evidence type="ECO:0000313" key="7">
    <source>
        <dbReference type="EMBL" id="EER42491.1"/>
    </source>
</evidence>
<feature type="region of interest" description="Disordered" evidence="5">
    <location>
        <begin position="946"/>
        <end position="1004"/>
    </location>
</feature>
<dbReference type="Gene3D" id="2.60.34.10">
    <property type="entry name" value="Substrate Binding Domain Of DNAk, Chain A, domain 1"/>
    <property type="match status" value="1"/>
</dbReference>
<evidence type="ECO:0000256" key="1">
    <source>
        <dbReference type="ARBA" id="ARBA00022741"/>
    </source>
</evidence>
<organism evidence="7 8">
    <name type="scientific">Ajellomyces capsulatus (strain H143)</name>
    <name type="common">Darling's disease fungus</name>
    <name type="synonym">Histoplasma capsulatum</name>
    <dbReference type="NCBI Taxonomy" id="544712"/>
    <lineage>
        <taxon>Eukaryota</taxon>
        <taxon>Fungi</taxon>
        <taxon>Dikarya</taxon>
        <taxon>Ascomycota</taxon>
        <taxon>Pezizomycotina</taxon>
        <taxon>Eurotiomycetes</taxon>
        <taxon>Eurotiomycetidae</taxon>
        <taxon>Onygenales</taxon>
        <taxon>Ajellomycetaceae</taxon>
        <taxon>Histoplasma</taxon>
    </lineage>
</organism>
<dbReference type="Proteomes" id="UP000002624">
    <property type="component" value="Unassembled WGS sequence"/>
</dbReference>
<dbReference type="Gene3D" id="1.20.1270.10">
    <property type="match status" value="1"/>
</dbReference>
<dbReference type="PANTHER" id="PTHR45639:SF3">
    <property type="entry name" value="HYPOXIA UP-REGULATED PROTEIN 1"/>
    <property type="match status" value="1"/>
</dbReference>
<keyword evidence="2" id="KW-0256">Endoplasmic reticulum</keyword>
<keyword evidence="1" id="KW-0547">Nucleotide-binding</keyword>